<evidence type="ECO:0000259" key="12">
    <source>
        <dbReference type="PROSITE" id="PS01248"/>
    </source>
</evidence>
<dbReference type="GO" id="GO:0016020">
    <property type="term" value="C:membrane"/>
    <property type="evidence" value="ECO:0007669"/>
    <property type="project" value="UniProtKB-SubCell"/>
</dbReference>
<keyword evidence="5" id="KW-0732">Signal</keyword>
<dbReference type="STRING" id="10195.A0A3M7Q2D0"/>
<dbReference type="Pfam" id="PF00053">
    <property type="entry name" value="EGF_laminin"/>
    <property type="match status" value="1"/>
</dbReference>
<evidence type="ECO:0000256" key="5">
    <source>
        <dbReference type="ARBA" id="ARBA00022729"/>
    </source>
</evidence>
<evidence type="ECO:0000313" key="13">
    <source>
        <dbReference type="EMBL" id="RNA05463.1"/>
    </source>
</evidence>
<dbReference type="Proteomes" id="UP000276133">
    <property type="component" value="Unassembled WGS sequence"/>
</dbReference>
<dbReference type="InterPro" id="IPR056737">
    <property type="entry name" value="Beta-prop_ATRN-MKLN-like"/>
</dbReference>
<dbReference type="PROSITE" id="PS01248">
    <property type="entry name" value="EGF_LAM_1"/>
    <property type="match status" value="1"/>
</dbReference>
<name>A0A3M7Q2D0_BRAPC</name>
<keyword evidence="4 11" id="KW-0812">Transmembrane</keyword>
<dbReference type="Gene3D" id="2.120.10.80">
    <property type="entry name" value="Kelch-type beta propeller"/>
    <property type="match status" value="1"/>
</dbReference>
<dbReference type="SUPFAM" id="SSF117281">
    <property type="entry name" value="Kelch motif"/>
    <property type="match status" value="1"/>
</dbReference>
<keyword evidence="9" id="KW-0325">Glycoprotein</keyword>
<dbReference type="Gene3D" id="2.10.25.10">
    <property type="entry name" value="Laminin"/>
    <property type="match status" value="1"/>
</dbReference>
<dbReference type="Pfam" id="PF24973">
    <property type="entry name" value="EGF_LMN_ATRN"/>
    <property type="match status" value="1"/>
</dbReference>
<proteinExistence type="inferred from homology"/>
<dbReference type="OrthoDB" id="9998912at2759"/>
<evidence type="ECO:0000256" key="10">
    <source>
        <dbReference type="ARBA" id="ARBA00023292"/>
    </source>
</evidence>
<dbReference type="GO" id="GO:0005794">
    <property type="term" value="C:Golgi apparatus"/>
    <property type="evidence" value="ECO:0007669"/>
    <property type="project" value="TreeGrafter"/>
</dbReference>
<feature type="domain" description="Laminin EGF-like" evidence="12">
    <location>
        <begin position="374"/>
        <end position="408"/>
    </location>
</feature>
<dbReference type="InterPro" id="IPR005552">
    <property type="entry name" value="Scramblase"/>
</dbReference>
<dbReference type="PANTHER" id="PTHR46376">
    <property type="entry name" value="LEUCINE-ZIPPER-LIKE TRANSCRIPTIONAL REGULATOR 1"/>
    <property type="match status" value="1"/>
</dbReference>
<protein>
    <submittedName>
        <fullName evidence="13">Attractin 1</fullName>
    </submittedName>
</protein>
<keyword evidence="11" id="KW-0472">Membrane</keyword>
<keyword evidence="3" id="KW-0880">Kelch repeat</keyword>
<evidence type="ECO:0000256" key="1">
    <source>
        <dbReference type="ARBA" id="ARBA00004167"/>
    </source>
</evidence>
<keyword evidence="14" id="KW-1185">Reference proteome</keyword>
<dbReference type="EMBL" id="REGN01007712">
    <property type="protein sequence ID" value="RNA05463.1"/>
    <property type="molecule type" value="Genomic_DNA"/>
</dbReference>
<comment type="similarity">
    <text evidence="2">Belongs to the phospholipid scramblase family.</text>
</comment>
<keyword evidence="6" id="KW-0677">Repeat</keyword>
<evidence type="ECO:0000256" key="11">
    <source>
        <dbReference type="SAM" id="Phobius"/>
    </source>
</evidence>
<dbReference type="InterPro" id="IPR051568">
    <property type="entry name" value="LZTR1/Attractin"/>
</dbReference>
<keyword evidence="7 11" id="KW-1133">Transmembrane helix</keyword>
<dbReference type="Pfam" id="PF24981">
    <property type="entry name" value="Beta-prop_ATRN-LZTR1"/>
    <property type="match status" value="1"/>
</dbReference>
<sequence>MKNTYRIQFKVIKVAKINLQYENKDSQSVTNKWSYNQTSYLSIGFGHSSHYDTRTNVIYFHGGLIPDSDRYSAYRNFDSASLSPFIYSFSLNSHTWTELTKSPEAYYMHSSVFYNNKILFYGGISQSENFQKSLSNSNRFRFYETIKNNFVEEFSIYDPENTQKFRIKFRQRFAHSVFVHENFMYIFGGFNGFWLGDMFRINLANIQEVQRVHTNFRRKRDGSKFLSNSEDFFGNKISSLNDIDFVADYEIPNEFSNRQLSQIEMCSSHMNCNSCQLNSNCIWNGNICEYFTSIDLTPCSALHSNCSSCITDERCGWCTKDTQGDGTLNTGFGKCLEGGELKSLNKECEDNWFFSSCPSCECNGHSTCSNSSACTKCMNNTQGPYCSECKFGFFGKAKNNGLCESCECGEQASDCDKSNGRCFCDTKGVIGDKCDACDSPRYFGRPNMTEGSCYYNLTTDYQFTFNLNKDSDRYLTKINFVNHPTRGSDDDIDFMIRCYRTTAVVDVSFVIEDFSYSSYDSFVVPDYNQNALSIEFLSNFSLALKNSTWPTTTDESSNQQNSLVFDISKFYFGRMPKFNKILTKVNCSNEEFKHTFTNNELNYADEHRNLLFIVNAYSFKTPITIQIAFSRKTKIHLLHFFITFFGCLLSLLTIAFITWKSKQRLDRYRRQRQIVIQMEHMASRPFTRLFLDISEGSKEEAGCSKLENQEPVKEKKASRLSFKKSEKKAKFLKSLEFEAEVENGGDSHPKVMPIGVEPLSNNKSAIVTCLLRLPQGGSKSIPKGSSLFMLGSTYINLNSSSNVVPHGPSDIQMNNDESDDEQEAEKNFINRFYKKFIKFLIPCRILKLPMNQVHPSHPNSPFTGKNTNNRYFIKSAEGNQIYMASEDTEICMRTCCGDKRGFQIFILDKMNQQVMKMSREFKFFAQSSLFAGLCDLCAHEVTVEAPVGTVVGYVKQKGSFQSAHYDILDENQEPVLKVRGPFCIYDGPCCPCENEFQILSLSGSQIGKLSKEYAVPIDLSVKTKATLIGCLFLIDFMYFEKKQDKKKSKDDNRIFKY</sequence>
<dbReference type="GO" id="GO:0017128">
    <property type="term" value="F:phospholipid scramblase activity"/>
    <property type="evidence" value="ECO:0007669"/>
    <property type="project" value="InterPro"/>
</dbReference>
<comment type="caution">
    <text evidence="13">The sequence shown here is derived from an EMBL/GenBank/DDBJ whole genome shotgun (WGS) entry which is preliminary data.</text>
</comment>
<evidence type="ECO:0000256" key="8">
    <source>
        <dbReference type="ARBA" id="ARBA00023157"/>
    </source>
</evidence>
<reference evidence="13 14" key="1">
    <citation type="journal article" date="2018" name="Sci. Rep.">
        <title>Genomic signatures of local adaptation to the degree of environmental predictability in rotifers.</title>
        <authorList>
            <person name="Franch-Gras L."/>
            <person name="Hahn C."/>
            <person name="Garcia-Roger E.M."/>
            <person name="Carmona M.J."/>
            <person name="Serra M."/>
            <person name="Gomez A."/>
        </authorList>
    </citation>
    <scope>NUCLEOTIDE SEQUENCE [LARGE SCALE GENOMIC DNA]</scope>
    <source>
        <strain evidence="13">HYR1</strain>
    </source>
</reference>
<dbReference type="CDD" id="cd00055">
    <property type="entry name" value="EGF_Lam"/>
    <property type="match status" value="2"/>
</dbReference>
<evidence type="ECO:0000256" key="6">
    <source>
        <dbReference type="ARBA" id="ARBA00022737"/>
    </source>
</evidence>
<dbReference type="Pfam" id="PF24972">
    <property type="entry name" value="GBD_ATRN"/>
    <property type="match status" value="2"/>
</dbReference>
<dbReference type="InterPro" id="IPR002049">
    <property type="entry name" value="LE_dom"/>
</dbReference>
<evidence type="ECO:0000256" key="9">
    <source>
        <dbReference type="ARBA" id="ARBA00023180"/>
    </source>
</evidence>
<comment type="subcellular location">
    <subcellularLocation>
        <location evidence="1">Membrane</location>
        <topology evidence="1">Single-pass membrane protein</topology>
    </subcellularLocation>
</comment>
<evidence type="ECO:0000256" key="4">
    <source>
        <dbReference type="ARBA" id="ARBA00022692"/>
    </source>
</evidence>
<organism evidence="13 14">
    <name type="scientific">Brachionus plicatilis</name>
    <name type="common">Marine rotifer</name>
    <name type="synonym">Brachionus muelleri</name>
    <dbReference type="NCBI Taxonomy" id="10195"/>
    <lineage>
        <taxon>Eukaryota</taxon>
        <taxon>Metazoa</taxon>
        <taxon>Spiralia</taxon>
        <taxon>Gnathifera</taxon>
        <taxon>Rotifera</taxon>
        <taxon>Eurotatoria</taxon>
        <taxon>Monogononta</taxon>
        <taxon>Pseudotrocha</taxon>
        <taxon>Ploima</taxon>
        <taxon>Brachionidae</taxon>
        <taxon>Brachionus</taxon>
    </lineage>
</organism>
<dbReference type="Pfam" id="PF03803">
    <property type="entry name" value="Scramblase"/>
    <property type="match status" value="1"/>
</dbReference>
<accession>A0A3M7Q2D0</accession>
<evidence type="ECO:0000256" key="2">
    <source>
        <dbReference type="ARBA" id="ARBA00005350"/>
    </source>
</evidence>
<evidence type="ECO:0000256" key="7">
    <source>
        <dbReference type="ARBA" id="ARBA00022989"/>
    </source>
</evidence>
<gene>
    <name evidence="13" type="ORF">BpHYR1_018699</name>
</gene>
<dbReference type="AlphaFoldDB" id="A0A3M7Q2D0"/>
<dbReference type="SMART" id="SM00180">
    <property type="entry name" value="EGF_Lam"/>
    <property type="match status" value="2"/>
</dbReference>
<dbReference type="InterPro" id="IPR015915">
    <property type="entry name" value="Kelch-typ_b-propeller"/>
</dbReference>
<dbReference type="InterPro" id="IPR056732">
    <property type="entry name" value="GBD_ATRN"/>
</dbReference>
<evidence type="ECO:0000313" key="14">
    <source>
        <dbReference type="Proteomes" id="UP000276133"/>
    </source>
</evidence>
<keyword evidence="8" id="KW-1015">Disulfide bond</keyword>
<dbReference type="PANTHER" id="PTHR46376:SF2">
    <property type="entry name" value="DISTRACTED, ISOFORM B"/>
    <property type="match status" value="1"/>
</dbReference>
<feature type="transmembrane region" description="Helical" evidence="11">
    <location>
        <begin position="637"/>
        <end position="659"/>
    </location>
</feature>
<keyword evidence="10" id="KW-0424">Laminin EGF-like domain</keyword>
<evidence type="ECO:0000256" key="3">
    <source>
        <dbReference type="ARBA" id="ARBA00022441"/>
    </source>
</evidence>
<dbReference type="InterPro" id="IPR056863">
    <property type="entry name" value="LMN_ATRN_NET-like_EGF"/>
</dbReference>